<dbReference type="PANTHER" id="PTHR30337:SF0">
    <property type="entry name" value="NUCLEASE SBCCD SUBUNIT D"/>
    <property type="match status" value="1"/>
</dbReference>
<comment type="function">
    <text evidence="4">SbcCD cleaves DNA hairpin structures. These structures can inhibit DNA replication and are intermediates in certain DNA recombination reactions. The complex acts as a 3'-&gt;5' double strand exonuclease that can open hairpins. It also has a 5' single-strand endonuclease activity.</text>
</comment>
<evidence type="ECO:0000313" key="6">
    <source>
        <dbReference type="EMBL" id="HHJ63789.1"/>
    </source>
</evidence>
<evidence type="ECO:0000259" key="5">
    <source>
        <dbReference type="Pfam" id="PF00149"/>
    </source>
</evidence>
<comment type="subunit">
    <text evidence="4">Heterodimer of SbcC and SbcD.</text>
</comment>
<gene>
    <name evidence="4 6" type="primary">sbcD</name>
    <name evidence="6" type="ORF">ENJ61_02680</name>
</gene>
<dbReference type="Pfam" id="PF00149">
    <property type="entry name" value="Metallophos"/>
    <property type="match status" value="1"/>
</dbReference>
<dbReference type="SUPFAM" id="SSF56300">
    <property type="entry name" value="Metallo-dependent phosphatases"/>
    <property type="match status" value="1"/>
</dbReference>
<protein>
    <recommendedName>
        <fullName evidence="4">Nuclease SbcCD subunit D</fullName>
    </recommendedName>
</protein>
<keyword evidence="3 4" id="KW-0269">Exonuclease</keyword>
<sequence length="375" mass="42580">MRLLHIADLHAGKTLGRVSRNPDLHHALEQVISLCRESGVDLLLIAGDVFDKANPDNESKELIFEFFLKLRELKTEVVVVAGNHDSYDFMKSIRGLTELANVHIYDRPSRERCLYVSGDLRIACLPYPSERVLTAVGEDSRLRYADLVEKFLSYLAEKASEGRRRVLLTHLFIAGARYTNTEREASLTQHYAVLPASLPDTFDYIALGHVHRNQRIEGASVCAWYSGTLYQLDFSEAGEDKFVNLVLLEDGPPRVEPVRLDLRNPLHVFELTQGEAVRRIGEMKGVSGYIKIVLRVEEKGSLPLVVEKIREELGEKILRIEQVSESGRSESWDVPRGLDPLQLYREYHRISYGGSLPRNIEKVFLELLSRAEEGV</sequence>
<dbReference type="AlphaFoldDB" id="A0A7C5L2R9"/>
<comment type="similarity">
    <text evidence="4">Belongs to the SbcD family.</text>
</comment>
<dbReference type="PANTHER" id="PTHR30337">
    <property type="entry name" value="COMPONENT OF ATP-DEPENDENT DSDNA EXONUCLEASE"/>
    <property type="match status" value="1"/>
</dbReference>
<dbReference type="GO" id="GO:0008408">
    <property type="term" value="F:3'-5' exonuclease activity"/>
    <property type="evidence" value="ECO:0007669"/>
    <property type="project" value="InterPro"/>
</dbReference>
<dbReference type="InterPro" id="IPR004843">
    <property type="entry name" value="Calcineurin-like_PHP"/>
</dbReference>
<reference evidence="6" key="1">
    <citation type="journal article" date="2020" name="mSystems">
        <title>Genome- and Community-Level Interaction Insights into Carbon Utilization and Element Cycling Functions of Hydrothermarchaeota in Hydrothermal Sediment.</title>
        <authorList>
            <person name="Zhou Z."/>
            <person name="Liu Y."/>
            <person name="Xu W."/>
            <person name="Pan J."/>
            <person name="Luo Z.H."/>
            <person name="Li M."/>
        </authorList>
    </citation>
    <scope>NUCLEOTIDE SEQUENCE [LARGE SCALE GENOMIC DNA]</scope>
    <source>
        <strain evidence="6">HyVt-501</strain>
    </source>
</reference>
<comment type="caution">
    <text evidence="6">The sequence shown here is derived from an EMBL/GenBank/DDBJ whole genome shotgun (WGS) entry which is preliminary data.</text>
</comment>
<dbReference type="EMBL" id="DRNB01000100">
    <property type="protein sequence ID" value="HHJ63789.1"/>
    <property type="molecule type" value="Genomic_DNA"/>
</dbReference>
<dbReference type="NCBIfam" id="TIGR00619">
    <property type="entry name" value="sbcd"/>
    <property type="match status" value="1"/>
</dbReference>
<proteinExistence type="inferred from homology"/>
<dbReference type="CDD" id="cd00840">
    <property type="entry name" value="MPP_Mre11_N"/>
    <property type="match status" value="1"/>
</dbReference>
<name>A0A7C5L2R9_AQUAO</name>
<organism evidence="6">
    <name type="scientific">Aquifex aeolicus</name>
    <dbReference type="NCBI Taxonomy" id="63363"/>
    <lineage>
        <taxon>Bacteria</taxon>
        <taxon>Pseudomonadati</taxon>
        <taxon>Aquificota</taxon>
        <taxon>Aquificia</taxon>
        <taxon>Aquificales</taxon>
        <taxon>Aquificaceae</taxon>
        <taxon>Aquifex</taxon>
    </lineage>
</organism>
<keyword evidence="4" id="KW-0255">Endonuclease</keyword>
<accession>A0A7C5L2R9</accession>
<dbReference type="Gene3D" id="3.60.21.10">
    <property type="match status" value="1"/>
</dbReference>
<keyword evidence="2 4" id="KW-0378">Hydrolase</keyword>
<keyword evidence="4" id="KW-0235">DNA replication</keyword>
<dbReference type="GO" id="GO:0006310">
    <property type="term" value="P:DNA recombination"/>
    <property type="evidence" value="ECO:0007669"/>
    <property type="project" value="UniProtKB-KW"/>
</dbReference>
<keyword evidence="4" id="KW-0233">DNA recombination</keyword>
<dbReference type="InterPro" id="IPR041796">
    <property type="entry name" value="Mre11_N"/>
</dbReference>
<evidence type="ECO:0000256" key="1">
    <source>
        <dbReference type="ARBA" id="ARBA00022722"/>
    </source>
</evidence>
<keyword evidence="1 4" id="KW-0540">Nuclease</keyword>
<dbReference type="InterPro" id="IPR004593">
    <property type="entry name" value="SbcD"/>
</dbReference>
<dbReference type="Proteomes" id="UP000885792">
    <property type="component" value="Unassembled WGS sequence"/>
</dbReference>
<evidence type="ECO:0000256" key="4">
    <source>
        <dbReference type="RuleBase" id="RU363069"/>
    </source>
</evidence>
<feature type="domain" description="Calcineurin-like phosphoesterase" evidence="5">
    <location>
        <begin position="1"/>
        <end position="212"/>
    </location>
</feature>
<dbReference type="InterPro" id="IPR029052">
    <property type="entry name" value="Metallo-depent_PP-like"/>
</dbReference>
<dbReference type="GO" id="GO:0006260">
    <property type="term" value="P:DNA replication"/>
    <property type="evidence" value="ECO:0007669"/>
    <property type="project" value="UniProtKB-KW"/>
</dbReference>
<evidence type="ECO:0000256" key="3">
    <source>
        <dbReference type="ARBA" id="ARBA00022839"/>
    </source>
</evidence>
<evidence type="ECO:0000256" key="2">
    <source>
        <dbReference type="ARBA" id="ARBA00022801"/>
    </source>
</evidence>
<dbReference type="GO" id="GO:0004519">
    <property type="term" value="F:endonuclease activity"/>
    <property type="evidence" value="ECO:0007669"/>
    <property type="project" value="UniProtKB-KW"/>
</dbReference>
<dbReference type="InterPro" id="IPR050535">
    <property type="entry name" value="DNA_Repair-Maintenance_Comp"/>
</dbReference>